<reference evidence="1 2" key="1">
    <citation type="submission" date="2017-11" db="EMBL/GenBank/DDBJ databases">
        <title>De-novo sequencing of pomegranate (Punica granatum L.) genome.</title>
        <authorList>
            <person name="Akparov Z."/>
            <person name="Amiraslanov A."/>
            <person name="Hajiyeva S."/>
            <person name="Abbasov M."/>
            <person name="Kaur K."/>
            <person name="Hamwieh A."/>
            <person name="Solovyev V."/>
            <person name="Salamov A."/>
            <person name="Braich B."/>
            <person name="Kosarev P."/>
            <person name="Mahmoud A."/>
            <person name="Hajiyev E."/>
            <person name="Babayeva S."/>
            <person name="Izzatullayeva V."/>
            <person name="Mammadov A."/>
            <person name="Mammadov A."/>
            <person name="Sharifova S."/>
            <person name="Ojaghi J."/>
            <person name="Eynullazada K."/>
            <person name="Bayramov B."/>
            <person name="Abdulazimova A."/>
            <person name="Shahmuradov I."/>
        </authorList>
    </citation>
    <scope>NUCLEOTIDE SEQUENCE [LARGE SCALE GENOMIC DNA]</scope>
    <source>
        <strain evidence="2">cv. AG2017</strain>
        <tissue evidence="1">Leaf</tissue>
    </source>
</reference>
<sequence length="120" mass="12863">MDLATSLPETAYLTMPKAAEKDIEGMGLPLPSSRVAGDLRGHRQSLIRGSGCWLQPPSRDPEVEPVGSQFGARTGTGFSHYYDKFDRCAGRRPPHKVVAAATSSRHSALSVSYSVAPPNP</sequence>
<organism evidence="1 2">
    <name type="scientific">Punica granatum</name>
    <name type="common">Pomegranate</name>
    <dbReference type="NCBI Taxonomy" id="22663"/>
    <lineage>
        <taxon>Eukaryota</taxon>
        <taxon>Viridiplantae</taxon>
        <taxon>Streptophyta</taxon>
        <taxon>Embryophyta</taxon>
        <taxon>Tracheophyta</taxon>
        <taxon>Spermatophyta</taxon>
        <taxon>Magnoliopsida</taxon>
        <taxon>eudicotyledons</taxon>
        <taxon>Gunneridae</taxon>
        <taxon>Pentapetalae</taxon>
        <taxon>rosids</taxon>
        <taxon>malvids</taxon>
        <taxon>Myrtales</taxon>
        <taxon>Lythraceae</taxon>
        <taxon>Punica</taxon>
    </lineage>
</organism>
<name>A0A2I0HLY1_PUNGR</name>
<accession>A0A2I0HLY1</accession>
<dbReference type="EMBL" id="PGOL01007418">
    <property type="protein sequence ID" value="PKI32725.1"/>
    <property type="molecule type" value="Genomic_DNA"/>
</dbReference>
<proteinExistence type="predicted"/>
<evidence type="ECO:0000313" key="2">
    <source>
        <dbReference type="Proteomes" id="UP000233551"/>
    </source>
</evidence>
<dbReference type="AlphaFoldDB" id="A0A2I0HLY1"/>
<gene>
    <name evidence="1" type="ORF">CRG98_046899</name>
</gene>
<dbReference type="Proteomes" id="UP000233551">
    <property type="component" value="Unassembled WGS sequence"/>
</dbReference>
<evidence type="ECO:0000313" key="1">
    <source>
        <dbReference type="EMBL" id="PKI32725.1"/>
    </source>
</evidence>
<keyword evidence="2" id="KW-1185">Reference proteome</keyword>
<comment type="caution">
    <text evidence="1">The sequence shown here is derived from an EMBL/GenBank/DDBJ whole genome shotgun (WGS) entry which is preliminary data.</text>
</comment>
<protein>
    <submittedName>
        <fullName evidence="1">Uncharacterized protein</fullName>
    </submittedName>
</protein>